<keyword evidence="4 12" id="KW-1003">Cell membrane</keyword>
<comment type="similarity">
    <text evidence="2 12">Belongs to the cytochrome ubiquinol oxidase subunit 1 family.</text>
</comment>
<feature type="transmembrane region" description="Helical" evidence="12">
    <location>
        <begin position="130"/>
        <end position="148"/>
    </location>
</feature>
<feature type="transmembrane region" description="Helical" evidence="12">
    <location>
        <begin position="20"/>
        <end position="43"/>
    </location>
</feature>
<keyword evidence="7 12" id="KW-0479">Metal-binding</keyword>
<keyword evidence="6 12" id="KW-0812">Transmembrane</keyword>
<keyword evidence="11 12" id="KW-0472">Membrane</keyword>
<evidence type="ECO:0000256" key="5">
    <source>
        <dbReference type="ARBA" id="ARBA00022617"/>
    </source>
</evidence>
<evidence type="ECO:0000256" key="8">
    <source>
        <dbReference type="ARBA" id="ARBA00022982"/>
    </source>
</evidence>
<dbReference type="GO" id="GO:0020037">
    <property type="term" value="F:heme binding"/>
    <property type="evidence" value="ECO:0007669"/>
    <property type="project" value="TreeGrafter"/>
</dbReference>
<name>I2Q4P0_9BACT</name>
<feature type="transmembrane region" description="Helical" evidence="12">
    <location>
        <begin position="364"/>
        <end position="385"/>
    </location>
</feature>
<evidence type="ECO:0000256" key="6">
    <source>
        <dbReference type="ARBA" id="ARBA00022692"/>
    </source>
</evidence>
<dbReference type="PIRSF" id="PIRSF006446">
    <property type="entry name" value="Cyt_quinol_oxidase_1"/>
    <property type="match status" value="1"/>
</dbReference>
<keyword evidence="8 12" id="KW-0249">Electron transport</keyword>
<dbReference type="GO" id="GO:0005886">
    <property type="term" value="C:plasma membrane"/>
    <property type="evidence" value="ECO:0007669"/>
    <property type="project" value="UniProtKB-SubCell"/>
</dbReference>
<dbReference type="InterPro" id="IPR002585">
    <property type="entry name" value="Cyt-d_ubiquinol_oxidase_su_1"/>
</dbReference>
<dbReference type="EMBL" id="JH600068">
    <property type="protein sequence ID" value="EIG54746.1"/>
    <property type="molecule type" value="Genomic_DNA"/>
</dbReference>
<gene>
    <name evidence="13" type="ORF">DesU5LDRAFT_3112</name>
</gene>
<evidence type="ECO:0000256" key="4">
    <source>
        <dbReference type="ARBA" id="ARBA00022475"/>
    </source>
</evidence>
<feature type="transmembrane region" description="Helical" evidence="12">
    <location>
        <begin position="414"/>
        <end position="437"/>
    </location>
</feature>
<comment type="subcellular location">
    <subcellularLocation>
        <location evidence="1">Cell membrane</location>
        <topology evidence="1">Multi-pass membrane protein</topology>
    </subcellularLocation>
</comment>
<keyword evidence="9 12" id="KW-1133">Transmembrane helix</keyword>
<keyword evidence="10 12" id="KW-0408">Iron</keyword>
<keyword evidence="5 12" id="KW-0349">Heme</keyword>
<dbReference type="AlphaFoldDB" id="I2Q4P0"/>
<evidence type="ECO:0000256" key="7">
    <source>
        <dbReference type="ARBA" id="ARBA00022723"/>
    </source>
</evidence>
<evidence type="ECO:0000256" key="9">
    <source>
        <dbReference type="ARBA" id="ARBA00022989"/>
    </source>
</evidence>
<evidence type="ECO:0000256" key="12">
    <source>
        <dbReference type="PIRNR" id="PIRNR006446"/>
    </source>
</evidence>
<dbReference type="GO" id="GO:0016682">
    <property type="term" value="F:oxidoreductase activity, acting on diphenols and related substances as donors, oxygen as acceptor"/>
    <property type="evidence" value="ECO:0007669"/>
    <property type="project" value="TreeGrafter"/>
</dbReference>
<reference evidence="13" key="1">
    <citation type="submission" date="2011-11" db="EMBL/GenBank/DDBJ databases">
        <title>Improved High-Quality Draft sequence of Desulfovibrio sp. U5L.</title>
        <authorList>
            <consortium name="US DOE Joint Genome Institute"/>
            <person name="Lucas S."/>
            <person name="Han J."/>
            <person name="Lapidus A."/>
            <person name="Cheng J.-F."/>
            <person name="Goodwin L."/>
            <person name="Pitluck S."/>
            <person name="Peters L."/>
            <person name="Ovchinnikova G."/>
            <person name="Held B."/>
            <person name="Detter J.C."/>
            <person name="Han C."/>
            <person name="Tapia R."/>
            <person name="Land M."/>
            <person name="Hauser L."/>
            <person name="Kyrpides N."/>
            <person name="Ivanova N."/>
            <person name="Pagani I."/>
            <person name="Gabster J."/>
            <person name="Walker C."/>
            <person name="Stolyar S."/>
            <person name="Stahl D."/>
            <person name="Arkin A."/>
            <person name="Dehal P."/>
            <person name="Hazen T."/>
            <person name="Woyke T."/>
        </authorList>
    </citation>
    <scope>NUCLEOTIDE SEQUENCE [LARGE SCALE GENOMIC DNA]</scope>
    <source>
        <strain evidence="13">U5L</strain>
    </source>
</reference>
<feature type="transmembrane region" description="Helical" evidence="12">
    <location>
        <begin position="221"/>
        <end position="238"/>
    </location>
</feature>
<organism evidence="13">
    <name type="scientific">Desulfovibrio sp. U5L</name>
    <dbReference type="NCBI Taxonomy" id="596152"/>
    <lineage>
        <taxon>Bacteria</taxon>
        <taxon>Pseudomonadati</taxon>
        <taxon>Thermodesulfobacteriota</taxon>
        <taxon>Desulfovibrionia</taxon>
        <taxon>Desulfovibrionales</taxon>
        <taxon>Desulfovibrionaceae</taxon>
        <taxon>Desulfovibrio</taxon>
    </lineage>
</organism>
<evidence type="ECO:0000256" key="3">
    <source>
        <dbReference type="ARBA" id="ARBA00022448"/>
    </source>
</evidence>
<dbReference type="PANTHER" id="PTHR30365">
    <property type="entry name" value="CYTOCHROME D UBIQUINOL OXIDASE"/>
    <property type="match status" value="1"/>
</dbReference>
<dbReference type="GO" id="GO:0070069">
    <property type="term" value="C:cytochrome complex"/>
    <property type="evidence" value="ECO:0007669"/>
    <property type="project" value="UniProtKB-UniRule"/>
</dbReference>
<dbReference type="GO" id="GO:0019646">
    <property type="term" value="P:aerobic electron transport chain"/>
    <property type="evidence" value="ECO:0007669"/>
    <property type="project" value="InterPro"/>
</dbReference>
<dbReference type="OrthoDB" id="9807042at2"/>
<dbReference type="eggNOG" id="COG1271">
    <property type="taxonomic scope" value="Bacteria"/>
</dbReference>
<evidence type="ECO:0000256" key="11">
    <source>
        <dbReference type="ARBA" id="ARBA00023136"/>
    </source>
</evidence>
<evidence type="ECO:0000313" key="13">
    <source>
        <dbReference type="EMBL" id="EIG54746.1"/>
    </source>
</evidence>
<feature type="transmembrane region" description="Helical" evidence="12">
    <location>
        <begin position="55"/>
        <end position="74"/>
    </location>
</feature>
<accession>I2Q4P0</accession>
<evidence type="ECO:0000256" key="2">
    <source>
        <dbReference type="ARBA" id="ARBA00009819"/>
    </source>
</evidence>
<feature type="transmembrane region" description="Helical" evidence="12">
    <location>
        <begin position="94"/>
        <end position="118"/>
    </location>
</feature>
<dbReference type="STRING" id="596152.DesU5LDRAFT_3112"/>
<sequence>MEYLTDPVFLSRLQFALTTAFHITFPTLSIGLGLYLVIVEWLWLRTGDLDYYRQFRFWSGPFAINFAIGIVTGIPLEFQFGTNWGPFSATIGNFFGHVLGFEGSMAFMLEAAFFYVMLFGWKRVGPKTHFFSTIMVAFAASLSAFWILTANSWMQTPTGGHIENGVFIVDNYLAAIFSPDLPFAFLHMHLACLEVSLFVVGAVSGLWVAWGKNVDFFLKSFKIAAIAALVCAPLQALVGDRNGQEIGRLQPAKVAAIEAHWDTNKPGTGASWNMIAWPDTEGERNSFAIQIPYMLSLLVTHNPTGTVPGLKDFPKEDRAPIVIPFYSFRFMFTIGFAMIGVALWTAWEWRKGGLRPENAPGRIWLFRAWGIMAVGGYLAVILGWITREVGRQPWMLYGLIRTADGHSNLTVGQLWTSLTGFVVAYTILGCVFVTFMAKLFKKGPDMEELPPPGHARGRRTAA</sequence>
<dbReference type="Pfam" id="PF01654">
    <property type="entry name" value="Cyt_bd_oxida_I"/>
    <property type="match status" value="1"/>
</dbReference>
<evidence type="ECO:0000256" key="10">
    <source>
        <dbReference type="ARBA" id="ARBA00023004"/>
    </source>
</evidence>
<protein>
    <submittedName>
        <fullName evidence="13">Cytochrome bd-type quinol oxidase, subunit 1</fullName>
    </submittedName>
</protein>
<dbReference type="GO" id="GO:0046872">
    <property type="term" value="F:metal ion binding"/>
    <property type="evidence" value="ECO:0007669"/>
    <property type="project" value="UniProtKB-UniRule"/>
</dbReference>
<keyword evidence="3 12" id="KW-0813">Transport</keyword>
<feature type="transmembrane region" description="Helical" evidence="12">
    <location>
        <begin position="321"/>
        <end position="344"/>
    </location>
</feature>
<evidence type="ECO:0000256" key="1">
    <source>
        <dbReference type="ARBA" id="ARBA00004651"/>
    </source>
</evidence>
<dbReference type="PANTHER" id="PTHR30365:SF14">
    <property type="entry name" value="CYTOCHROME BD MENAQUINOL OXIDASE SUBUNIT I-RELATED"/>
    <property type="match status" value="1"/>
</dbReference>
<feature type="transmembrane region" description="Helical" evidence="12">
    <location>
        <begin position="188"/>
        <end position="209"/>
    </location>
</feature>
<dbReference type="HOGENOM" id="CLU_030555_3_1_7"/>
<dbReference type="GO" id="GO:0009055">
    <property type="term" value="F:electron transfer activity"/>
    <property type="evidence" value="ECO:0007669"/>
    <property type="project" value="UniProtKB-UniRule"/>
</dbReference>
<proteinExistence type="inferred from homology"/>